<evidence type="ECO:0008006" key="6">
    <source>
        <dbReference type="Google" id="ProtNLM"/>
    </source>
</evidence>
<dbReference type="InterPro" id="IPR011444">
    <property type="entry name" value="DUF1549"/>
</dbReference>
<evidence type="ECO:0000259" key="3">
    <source>
        <dbReference type="Pfam" id="PF07635"/>
    </source>
</evidence>
<evidence type="ECO:0000313" key="5">
    <source>
        <dbReference type="Proteomes" id="UP000634668"/>
    </source>
</evidence>
<dbReference type="RefSeq" id="WP_051315485.1">
    <property type="nucleotide sequence ID" value="NZ_BMWP01000005.1"/>
</dbReference>
<feature type="domain" description="DUF1553" evidence="2">
    <location>
        <begin position="474"/>
        <end position="734"/>
    </location>
</feature>
<comment type="caution">
    <text evidence="4">The sequence shown here is derived from an EMBL/GenBank/DDBJ whole genome shotgun (WGS) entry which is preliminary data.</text>
</comment>
<dbReference type="PANTHER" id="PTHR35889">
    <property type="entry name" value="CYCLOINULO-OLIGOSACCHARIDE FRUCTANOTRANSFERASE-RELATED"/>
    <property type="match status" value="1"/>
</dbReference>
<dbReference type="EMBL" id="BMWP01000005">
    <property type="protein sequence ID" value="GGW27571.1"/>
    <property type="molecule type" value="Genomic_DNA"/>
</dbReference>
<reference evidence="4" key="2">
    <citation type="submission" date="2020-09" db="EMBL/GenBank/DDBJ databases">
        <authorList>
            <person name="Sun Q."/>
            <person name="Kim S."/>
        </authorList>
    </citation>
    <scope>NUCLEOTIDE SEQUENCE</scope>
    <source>
        <strain evidence="4">KCTC 12113</strain>
    </source>
</reference>
<evidence type="ECO:0000259" key="2">
    <source>
        <dbReference type="Pfam" id="PF07587"/>
    </source>
</evidence>
<accession>A0A918MI02</accession>
<dbReference type="InterPro" id="IPR022655">
    <property type="entry name" value="DUF1553"/>
</dbReference>
<evidence type="ECO:0000259" key="1">
    <source>
        <dbReference type="Pfam" id="PF07583"/>
    </source>
</evidence>
<dbReference type="AlphaFoldDB" id="A0A918MI02"/>
<proteinExistence type="predicted"/>
<evidence type="ECO:0000313" key="4">
    <source>
        <dbReference type="EMBL" id="GGW27571.1"/>
    </source>
</evidence>
<dbReference type="PROSITE" id="PS51257">
    <property type="entry name" value="PROKAR_LIPOPROTEIN"/>
    <property type="match status" value="1"/>
</dbReference>
<organism evidence="4 5">
    <name type="scientific">Arenibacter certesii</name>
    <dbReference type="NCBI Taxonomy" id="228955"/>
    <lineage>
        <taxon>Bacteria</taxon>
        <taxon>Pseudomonadati</taxon>
        <taxon>Bacteroidota</taxon>
        <taxon>Flavobacteriia</taxon>
        <taxon>Flavobacteriales</taxon>
        <taxon>Flavobacteriaceae</taxon>
        <taxon>Arenibacter</taxon>
    </lineage>
</organism>
<dbReference type="PANTHER" id="PTHR35889:SF3">
    <property type="entry name" value="F-BOX DOMAIN-CONTAINING PROTEIN"/>
    <property type="match status" value="1"/>
</dbReference>
<sequence length="789" mass="89736">MPRLNRFLQTLVIPLSHSLLALWSIFLVTSCNLSGPKKEISLLNSEKGAIPEKIDFTFHVKPILSDRCFKCHGPDKNAVEGGLSLNTPEDAYMALGEKKDHYAIVPGDVKKSELVNRIFSTDKSLMMPPTESNLELKEHEKEILKKWVAQGAEYKTHWAFSPPEKQLIPQTTNTDWGHNEIDQFVLAKLEKLGVTPNAKAQKEKLVRRVYFDFTGLPPTVKQIQTFVDNNSPTAYEEIIDSLLTTTDYAEHMATEWMDIARYADTHGYQDDFERIMWPWRDWVIHAFENNMPYDQFVTYQLAGDLLPDANAEQILATGFNRNHKITFEGGVIPEEYRVEYVEDRAVTFGTAFLGMTLECARCHDHKYDPISQKEHFELYSFFNNIDEVGITPGGAGKIPSPFMVITEKEKNDVLSFVQLQKSEMKEVPVMIMAEMEHVRPSYILNRGVYDQPTTQVYPNTPEAILPFPPDYPKNRLGLAKWLFHRENPLTARVTVNRYWQRMFGTGLVASSFDFGNQGSLPTHPELLDYLAVKFRDEGWDSKKILKYIALSATYQQSTHVTKKMQELDPENQLLARAPRIRLTAELIRDQALQISGLLNKEVGGPSVKPYQPEGIWEATTGGGGGSTATYVTSTGADLYRKSLYTFWKRTVPPPSMMTFDAASRDLCNVKRQETNTPLQALVLLNDPQIIEASRIIAKNAMDQESSTTDRIQYIFHQTTSRLPDEEELARLNTYYTSMLIKVESKEINTEEYLSIGTQKLDGNYPKDQLTALALTAHTILNLDESITRG</sequence>
<feature type="domain" description="DUF1549" evidence="1">
    <location>
        <begin position="180"/>
        <end position="386"/>
    </location>
</feature>
<name>A0A918MI02_9FLAO</name>
<feature type="domain" description="Cytochrome C Planctomycete-type" evidence="3">
    <location>
        <begin position="68"/>
        <end position="131"/>
    </location>
</feature>
<keyword evidence="5" id="KW-1185">Reference proteome</keyword>
<dbReference type="InterPro" id="IPR011429">
    <property type="entry name" value="Cyt_c_Planctomycete-type"/>
</dbReference>
<dbReference type="Pfam" id="PF07583">
    <property type="entry name" value="PSCyt2"/>
    <property type="match status" value="1"/>
</dbReference>
<dbReference type="Proteomes" id="UP000634668">
    <property type="component" value="Unassembled WGS sequence"/>
</dbReference>
<protein>
    <recommendedName>
        <fullName evidence="6">DUF1553 domain-containing protein</fullName>
    </recommendedName>
</protein>
<dbReference type="Pfam" id="PF07635">
    <property type="entry name" value="PSCyt1"/>
    <property type="match status" value="1"/>
</dbReference>
<reference evidence="4" key="1">
    <citation type="journal article" date="2014" name="Int. J. Syst. Evol. Microbiol.">
        <title>Complete genome sequence of Corynebacterium casei LMG S-19264T (=DSM 44701T), isolated from a smear-ripened cheese.</title>
        <authorList>
            <consortium name="US DOE Joint Genome Institute (JGI-PGF)"/>
            <person name="Walter F."/>
            <person name="Albersmeier A."/>
            <person name="Kalinowski J."/>
            <person name="Ruckert C."/>
        </authorList>
    </citation>
    <scope>NUCLEOTIDE SEQUENCE</scope>
    <source>
        <strain evidence="4">KCTC 12113</strain>
    </source>
</reference>
<gene>
    <name evidence="4" type="ORF">GCM10007383_11240</name>
</gene>
<dbReference type="Pfam" id="PF07587">
    <property type="entry name" value="PSD1"/>
    <property type="match status" value="1"/>
</dbReference>